<organism evidence="1 2">
    <name type="scientific">Cichorium intybus</name>
    <name type="common">Chicory</name>
    <dbReference type="NCBI Taxonomy" id="13427"/>
    <lineage>
        <taxon>Eukaryota</taxon>
        <taxon>Viridiplantae</taxon>
        <taxon>Streptophyta</taxon>
        <taxon>Embryophyta</taxon>
        <taxon>Tracheophyta</taxon>
        <taxon>Spermatophyta</taxon>
        <taxon>Magnoliopsida</taxon>
        <taxon>eudicotyledons</taxon>
        <taxon>Gunneridae</taxon>
        <taxon>Pentapetalae</taxon>
        <taxon>asterids</taxon>
        <taxon>campanulids</taxon>
        <taxon>Asterales</taxon>
        <taxon>Asteraceae</taxon>
        <taxon>Cichorioideae</taxon>
        <taxon>Cichorieae</taxon>
        <taxon>Cichoriinae</taxon>
        <taxon>Cichorium</taxon>
    </lineage>
</organism>
<gene>
    <name evidence="1" type="ORF">L2E82_12498</name>
</gene>
<name>A0ACB9GGV3_CICIN</name>
<accession>A0ACB9GGV3</accession>
<sequence length="153" mass="17868">MHALVKNGNIKEAALLFEDMRVRFPPTIKHFTSLLYGWFKEERMETANAMHVFMDMERDECEADVVTYTTLLSGFCKWGKIKTDYEILDHMIKKGHTPNQTTYLHILNAHEKKDELEECLELVNEMQKISLFSDVNVCNTIIHLAFKLGEVKE</sequence>
<protein>
    <submittedName>
        <fullName evidence="1">Uncharacterized protein</fullName>
    </submittedName>
</protein>
<reference evidence="1 2" key="2">
    <citation type="journal article" date="2022" name="Mol. Ecol. Resour.">
        <title>The genomes of chicory, endive, great burdock and yacon provide insights into Asteraceae paleo-polyploidization history and plant inulin production.</title>
        <authorList>
            <person name="Fan W."/>
            <person name="Wang S."/>
            <person name="Wang H."/>
            <person name="Wang A."/>
            <person name="Jiang F."/>
            <person name="Liu H."/>
            <person name="Zhao H."/>
            <person name="Xu D."/>
            <person name="Zhang Y."/>
        </authorList>
    </citation>
    <scope>NUCLEOTIDE SEQUENCE [LARGE SCALE GENOMIC DNA]</scope>
    <source>
        <strain evidence="2">cv. Punajuju</strain>
        <tissue evidence="1">Leaves</tissue>
    </source>
</reference>
<proteinExistence type="predicted"/>
<dbReference type="EMBL" id="CM042010">
    <property type="protein sequence ID" value="KAI3782451.1"/>
    <property type="molecule type" value="Genomic_DNA"/>
</dbReference>
<evidence type="ECO:0000313" key="1">
    <source>
        <dbReference type="EMBL" id="KAI3782451.1"/>
    </source>
</evidence>
<evidence type="ECO:0000313" key="2">
    <source>
        <dbReference type="Proteomes" id="UP001055811"/>
    </source>
</evidence>
<reference evidence="2" key="1">
    <citation type="journal article" date="2022" name="Mol. Ecol. Resour.">
        <title>The genomes of chicory, endive, great burdock and yacon provide insights into Asteraceae palaeo-polyploidization history and plant inulin production.</title>
        <authorList>
            <person name="Fan W."/>
            <person name="Wang S."/>
            <person name="Wang H."/>
            <person name="Wang A."/>
            <person name="Jiang F."/>
            <person name="Liu H."/>
            <person name="Zhao H."/>
            <person name="Xu D."/>
            <person name="Zhang Y."/>
        </authorList>
    </citation>
    <scope>NUCLEOTIDE SEQUENCE [LARGE SCALE GENOMIC DNA]</scope>
    <source>
        <strain evidence="2">cv. Punajuju</strain>
    </source>
</reference>
<dbReference type="Proteomes" id="UP001055811">
    <property type="component" value="Linkage Group LG02"/>
</dbReference>
<keyword evidence="2" id="KW-1185">Reference proteome</keyword>
<comment type="caution">
    <text evidence="1">The sequence shown here is derived from an EMBL/GenBank/DDBJ whole genome shotgun (WGS) entry which is preliminary data.</text>
</comment>